<reference evidence="1 2" key="1">
    <citation type="submission" date="2007-08" db="EMBL/GenBank/DDBJ databases">
        <authorList>
            <consortium name="The Citrobacter koseri Genome Sequencing Project"/>
            <person name="McClelland M."/>
            <person name="Sanderson E.K."/>
            <person name="Porwollik S."/>
            <person name="Spieth J."/>
            <person name="Clifton W.S."/>
            <person name="Latreille P."/>
            <person name="Courtney L."/>
            <person name="Wang C."/>
            <person name="Pepin K."/>
            <person name="Bhonagiri V."/>
            <person name="Nash W."/>
            <person name="Johnson M."/>
            <person name="Thiruvilangam P."/>
            <person name="Wilson R."/>
        </authorList>
    </citation>
    <scope>NUCLEOTIDE SEQUENCE [LARGE SCALE GENOMIC DNA]</scope>
    <source>
        <strain evidence="2">ATCC BAA-895 / CDC 4225-83 / SGSC4696</strain>
    </source>
</reference>
<gene>
    <name evidence="1" type="ordered locus">CKO_00410</name>
</gene>
<name>A8ADK5_CITK8</name>
<sequence>MSAGSDNNSIVLARGWSMIYSLILSHMLSLHSLPDGIAANGAETIK</sequence>
<keyword evidence="2" id="KW-1185">Reference proteome</keyword>
<organism evidence="1 2">
    <name type="scientific">Citrobacter koseri (strain ATCC BAA-895 / CDC 4225-83 / SGSC4696)</name>
    <dbReference type="NCBI Taxonomy" id="290338"/>
    <lineage>
        <taxon>Bacteria</taxon>
        <taxon>Pseudomonadati</taxon>
        <taxon>Pseudomonadota</taxon>
        <taxon>Gammaproteobacteria</taxon>
        <taxon>Enterobacterales</taxon>
        <taxon>Enterobacteriaceae</taxon>
        <taxon>Citrobacter</taxon>
    </lineage>
</organism>
<dbReference type="AlphaFoldDB" id="A8ADK5"/>
<dbReference type="STRING" id="290338.CKO_00410"/>
<accession>A8ADK5</accession>
<dbReference type="KEGG" id="cko:CKO_00410"/>
<dbReference type="EMBL" id="CP000822">
    <property type="protein sequence ID" value="ABV11567.1"/>
    <property type="molecule type" value="Genomic_DNA"/>
</dbReference>
<protein>
    <submittedName>
        <fullName evidence="1">Uncharacterized protein</fullName>
    </submittedName>
</protein>
<dbReference type="HOGENOM" id="CLU_3181781_0_0_6"/>
<dbReference type="Proteomes" id="UP000008148">
    <property type="component" value="Chromosome"/>
</dbReference>
<proteinExistence type="predicted"/>
<evidence type="ECO:0000313" key="1">
    <source>
        <dbReference type="EMBL" id="ABV11567.1"/>
    </source>
</evidence>
<evidence type="ECO:0000313" key="2">
    <source>
        <dbReference type="Proteomes" id="UP000008148"/>
    </source>
</evidence>